<keyword evidence="4 8" id="KW-0964">Secreted</keyword>
<evidence type="ECO:0000256" key="5">
    <source>
        <dbReference type="ARBA" id="ARBA00022685"/>
    </source>
</evidence>
<name>A0A8B7AAR6_ORYAF</name>
<dbReference type="PANTHER" id="PTHR12004">
    <property type="entry name" value="RELAXIN"/>
    <property type="match status" value="1"/>
</dbReference>
<dbReference type="PANTHER" id="PTHR12004:SF13">
    <property type="entry name" value="PRORELAXIN H2"/>
    <property type="match status" value="1"/>
</dbReference>
<accession>A0A8B7AAR6</accession>
<gene>
    <name evidence="13" type="primary">LOC103201615</name>
</gene>
<evidence type="ECO:0000256" key="6">
    <source>
        <dbReference type="ARBA" id="ARBA00022702"/>
    </source>
</evidence>
<keyword evidence="6" id="KW-0372">Hormone</keyword>
<dbReference type="InterPro" id="IPR022353">
    <property type="entry name" value="Insulin_CS"/>
</dbReference>
<dbReference type="Proteomes" id="UP000694850">
    <property type="component" value="Unplaced"/>
</dbReference>
<dbReference type="RefSeq" id="XP_007944532.1">
    <property type="nucleotide sequence ID" value="XM_007946341.1"/>
</dbReference>
<feature type="signal peptide" evidence="10">
    <location>
        <begin position="1"/>
        <end position="24"/>
    </location>
</feature>
<evidence type="ECO:0000313" key="13">
    <source>
        <dbReference type="RefSeq" id="XP_007944532.1"/>
    </source>
</evidence>
<feature type="compositionally biased region" description="Basic and acidic residues" evidence="9">
    <location>
        <begin position="107"/>
        <end position="119"/>
    </location>
</feature>
<dbReference type="GO" id="GO:0005179">
    <property type="term" value="F:hormone activity"/>
    <property type="evidence" value="ECO:0007669"/>
    <property type="project" value="UniProtKB-KW"/>
</dbReference>
<organism evidence="12 13">
    <name type="scientific">Orycteropus afer afer</name>
    <dbReference type="NCBI Taxonomy" id="1230840"/>
    <lineage>
        <taxon>Eukaryota</taxon>
        <taxon>Metazoa</taxon>
        <taxon>Chordata</taxon>
        <taxon>Craniata</taxon>
        <taxon>Vertebrata</taxon>
        <taxon>Euteleostomi</taxon>
        <taxon>Mammalia</taxon>
        <taxon>Eutheria</taxon>
        <taxon>Afrotheria</taxon>
        <taxon>Tubulidentata</taxon>
        <taxon>Orycteropodidae</taxon>
        <taxon>Orycteropus</taxon>
    </lineage>
</organism>
<protein>
    <submittedName>
        <fullName evidence="13">Prorelaxin H2-like</fullName>
    </submittedName>
</protein>
<dbReference type="PRINTS" id="PR02004">
    <property type="entry name" value="RELAXIN"/>
</dbReference>
<evidence type="ECO:0000256" key="1">
    <source>
        <dbReference type="ARBA" id="ARBA00004613"/>
    </source>
</evidence>
<reference evidence="13" key="1">
    <citation type="submission" date="2025-08" db="UniProtKB">
        <authorList>
            <consortium name="RefSeq"/>
        </authorList>
    </citation>
    <scope>IDENTIFICATION</scope>
</reference>
<dbReference type="InterPro" id="IPR051042">
    <property type="entry name" value="Repro_Hormone_Insulin-like"/>
</dbReference>
<dbReference type="PROSITE" id="PS00262">
    <property type="entry name" value="INSULIN"/>
    <property type="match status" value="1"/>
</dbReference>
<comment type="similarity">
    <text evidence="2 8">Belongs to the insulin family.</text>
</comment>
<comment type="subunit">
    <text evidence="3">Heterodimer of a B chain and an A chain linked by two disulfide bonds.</text>
</comment>
<keyword evidence="10" id="KW-0732">Signal</keyword>
<evidence type="ECO:0000313" key="12">
    <source>
        <dbReference type="Proteomes" id="UP000694850"/>
    </source>
</evidence>
<feature type="chain" id="PRO_5034503709" evidence="10">
    <location>
        <begin position="25"/>
        <end position="157"/>
    </location>
</feature>
<evidence type="ECO:0000256" key="3">
    <source>
        <dbReference type="ARBA" id="ARBA00011207"/>
    </source>
</evidence>
<dbReference type="Pfam" id="PF00049">
    <property type="entry name" value="Insulin"/>
    <property type="match status" value="1"/>
</dbReference>
<feature type="domain" description="Insulin-like" evidence="11">
    <location>
        <begin position="31"/>
        <end position="157"/>
    </location>
</feature>
<evidence type="ECO:0000256" key="2">
    <source>
        <dbReference type="ARBA" id="ARBA00009034"/>
    </source>
</evidence>
<evidence type="ECO:0000259" key="11">
    <source>
        <dbReference type="SMART" id="SM00078"/>
    </source>
</evidence>
<feature type="region of interest" description="Disordered" evidence="9">
    <location>
        <begin position="107"/>
        <end position="132"/>
    </location>
</feature>
<dbReference type="OrthoDB" id="8784777at2759"/>
<evidence type="ECO:0000256" key="10">
    <source>
        <dbReference type="SAM" id="SignalP"/>
    </source>
</evidence>
<evidence type="ECO:0000256" key="8">
    <source>
        <dbReference type="RuleBase" id="RU000406"/>
    </source>
</evidence>
<dbReference type="GO" id="GO:0005576">
    <property type="term" value="C:extracellular region"/>
    <property type="evidence" value="ECO:0007669"/>
    <property type="project" value="UniProtKB-SubCell"/>
</dbReference>
<keyword evidence="7" id="KW-1015">Disulfide bond</keyword>
<keyword evidence="5" id="KW-0165">Cleavage on pair of basic residues</keyword>
<evidence type="ECO:0000256" key="9">
    <source>
        <dbReference type="SAM" id="MobiDB-lite"/>
    </source>
</evidence>
<dbReference type="SMART" id="SM00078">
    <property type="entry name" value="IlGF"/>
    <property type="match status" value="1"/>
</dbReference>
<dbReference type="GeneID" id="103201615"/>
<keyword evidence="12" id="KW-1185">Reference proteome</keyword>
<evidence type="ECO:0000256" key="4">
    <source>
        <dbReference type="ARBA" id="ARBA00022525"/>
    </source>
</evidence>
<dbReference type="InterPro" id="IPR036438">
    <property type="entry name" value="Insulin-like_sf"/>
</dbReference>
<dbReference type="SUPFAM" id="SSF56994">
    <property type="entry name" value="Insulin-like"/>
    <property type="match status" value="1"/>
</dbReference>
<dbReference type="InterPro" id="IPR022421">
    <property type="entry name" value="Relaxin"/>
</dbReference>
<evidence type="ECO:0000256" key="7">
    <source>
        <dbReference type="ARBA" id="ARBA00023157"/>
    </source>
</evidence>
<dbReference type="AlphaFoldDB" id="A0A8B7AAR6"/>
<dbReference type="InterPro" id="IPR016179">
    <property type="entry name" value="Insulin-like"/>
</dbReference>
<proteinExistence type="inferred from homology"/>
<sequence>MPRLLVFHLLGVCLLLHQLPTALCSNSTEIVKLCSYELVHYWNKLCAWNKWGPVSSRSKPALVAVLPTDMASYTNKDTETLNKMSKFIPNFQEEGAANEELQKITQKKDSEAEDHRPSELNHLGSNEHSRRRKTLSESLSEKCCVQGCTVKELVSVC</sequence>
<comment type="subcellular location">
    <subcellularLocation>
        <location evidence="1 8">Secreted</location>
    </subcellularLocation>
</comment>